<evidence type="ECO:0000313" key="6">
    <source>
        <dbReference type="EMBL" id="CAF1151686.1"/>
    </source>
</evidence>
<dbReference type="InterPro" id="IPR005172">
    <property type="entry name" value="CRC"/>
</dbReference>
<keyword evidence="3" id="KW-0539">Nucleus</keyword>
<dbReference type="EMBL" id="CAJNOH010000395">
    <property type="protein sequence ID" value="CAF1026814.1"/>
    <property type="molecule type" value="Genomic_DNA"/>
</dbReference>
<reference evidence="6" key="1">
    <citation type="submission" date="2021-02" db="EMBL/GenBank/DDBJ databases">
        <authorList>
            <person name="Nowell W R."/>
        </authorList>
    </citation>
    <scope>NUCLEOTIDE SEQUENCE</scope>
</reference>
<dbReference type="GO" id="GO:0005634">
    <property type="term" value="C:nucleus"/>
    <property type="evidence" value="ECO:0007669"/>
    <property type="project" value="UniProtKB-SubCell"/>
</dbReference>
<accession>A0A814SQT4</accession>
<dbReference type="PROSITE" id="PS51634">
    <property type="entry name" value="CRC"/>
    <property type="match status" value="1"/>
</dbReference>
<sequence length="208" mass="24681">MQSDENSDFMDEQVTQKSQNYEEEDKCHCTKGCSTHSCSCFKFGSGCNSSCGCSTSCQNMFNHLDYFFGENTKCTANPCFSKWLDKNITSTNGFEMIDRDKLRRRIMKCFKYSGISEDDEDFEEWMKEWKTIKEDKKLVHMQQLFQMLLANDTTEYYYSFCENNIYENDCHWHCRTCQKCMSWREWHCTQCNKCTYGASLPCERCGKY</sequence>
<comment type="subcellular location">
    <subcellularLocation>
        <location evidence="1">Nucleus</location>
    </subcellularLocation>
</comment>
<evidence type="ECO:0000313" key="7">
    <source>
        <dbReference type="Proteomes" id="UP000663870"/>
    </source>
</evidence>
<feature type="domain" description="CRC" evidence="4">
    <location>
        <begin position="1"/>
        <end position="62"/>
    </location>
</feature>
<comment type="similarity">
    <text evidence="2">Belongs to the lin-54 family.</text>
</comment>
<evidence type="ECO:0000256" key="1">
    <source>
        <dbReference type="ARBA" id="ARBA00004123"/>
    </source>
</evidence>
<evidence type="ECO:0000259" key="4">
    <source>
        <dbReference type="PROSITE" id="PS51634"/>
    </source>
</evidence>
<organism evidence="6 7">
    <name type="scientific">Rotaria sordida</name>
    <dbReference type="NCBI Taxonomy" id="392033"/>
    <lineage>
        <taxon>Eukaryota</taxon>
        <taxon>Metazoa</taxon>
        <taxon>Spiralia</taxon>
        <taxon>Gnathifera</taxon>
        <taxon>Rotifera</taxon>
        <taxon>Eurotatoria</taxon>
        <taxon>Bdelloidea</taxon>
        <taxon>Philodinida</taxon>
        <taxon>Philodinidae</taxon>
        <taxon>Rotaria</taxon>
    </lineage>
</organism>
<evidence type="ECO:0000256" key="2">
    <source>
        <dbReference type="ARBA" id="ARBA00007267"/>
    </source>
</evidence>
<dbReference type="Proteomes" id="UP000663870">
    <property type="component" value="Unassembled WGS sequence"/>
</dbReference>
<proteinExistence type="inferred from homology"/>
<dbReference type="Proteomes" id="UP000663854">
    <property type="component" value="Unassembled WGS sequence"/>
</dbReference>
<gene>
    <name evidence="6" type="ORF">JXQ802_LOCUS21765</name>
    <name evidence="5" type="ORF">PYM288_LOCUS15918</name>
</gene>
<keyword evidence="7" id="KW-1185">Reference proteome</keyword>
<evidence type="ECO:0000313" key="5">
    <source>
        <dbReference type="EMBL" id="CAF1026814.1"/>
    </source>
</evidence>
<evidence type="ECO:0000256" key="3">
    <source>
        <dbReference type="ARBA" id="ARBA00023242"/>
    </source>
</evidence>
<dbReference type="SMART" id="SM01114">
    <property type="entry name" value="CXC"/>
    <property type="match status" value="1"/>
</dbReference>
<dbReference type="InterPro" id="IPR033467">
    <property type="entry name" value="Tesmin/TSO1-like_CXC"/>
</dbReference>
<dbReference type="EMBL" id="CAJNOL010000647">
    <property type="protein sequence ID" value="CAF1151686.1"/>
    <property type="molecule type" value="Genomic_DNA"/>
</dbReference>
<name>A0A814SQT4_9BILA</name>
<dbReference type="AlphaFoldDB" id="A0A814SQT4"/>
<protein>
    <recommendedName>
        <fullName evidence="4">CRC domain-containing protein</fullName>
    </recommendedName>
</protein>
<comment type="caution">
    <text evidence="6">The sequence shown here is derived from an EMBL/GenBank/DDBJ whole genome shotgun (WGS) entry which is preliminary data.</text>
</comment>